<reference evidence="2" key="1">
    <citation type="submission" date="2017-02" db="UniProtKB">
        <authorList>
            <consortium name="WormBaseParasite"/>
        </authorList>
    </citation>
    <scope>IDENTIFICATION</scope>
</reference>
<proteinExistence type="predicted"/>
<evidence type="ECO:0000313" key="1">
    <source>
        <dbReference type="Proteomes" id="UP000036681"/>
    </source>
</evidence>
<protein>
    <submittedName>
        <fullName evidence="2">MBD domain-containing protein</fullName>
    </submittedName>
</protein>
<name>A0A0M3I8F0_ASCLU</name>
<dbReference type="AlphaFoldDB" id="A0A0M3I8F0"/>
<keyword evidence="1" id="KW-1185">Reference proteome</keyword>
<organism evidence="1 2">
    <name type="scientific">Ascaris lumbricoides</name>
    <name type="common">Giant roundworm</name>
    <dbReference type="NCBI Taxonomy" id="6252"/>
    <lineage>
        <taxon>Eukaryota</taxon>
        <taxon>Metazoa</taxon>
        <taxon>Ecdysozoa</taxon>
        <taxon>Nematoda</taxon>
        <taxon>Chromadorea</taxon>
        <taxon>Rhabditida</taxon>
        <taxon>Spirurina</taxon>
        <taxon>Ascaridomorpha</taxon>
        <taxon>Ascaridoidea</taxon>
        <taxon>Ascarididae</taxon>
        <taxon>Ascaris</taxon>
    </lineage>
</organism>
<accession>A0A0M3I8F0</accession>
<dbReference type="Proteomes" id="UP000036681">
    <property type="component" value="Unplaced"/>
</dbReference>
<evidence type="ECO:0000313" key="2">
    <source>
        <dbReference type="WBParaSite" id="ALUE_0001361401-mRNA-1"/>
    </source>
</evidence>
<sequence>MRVNTDVDHLEKYPETTRETRSFLVFTEKVFVEMMRGWTGLSWWIKGRKERLYYVYWRKSGQEIPRTLNWLPPRFRNPCIHLCHFQYSHLVHA</sequence>
<dbReference type="WBParaSite" id="ALUE_0001361401-mRNA-1">
    <property type="protein sequence ID" value="ALUE_0001361401-mRNA-1"/>
    <property type="gene ID" value="ALUE_0001361401"/>
</dbReference>